<sequence length="280" mass="30442">MSEHLAAEPEAGPLVRQARTRARVSLRELASRIGVSAGTLSAIENGKTGLTVERLGRIADALGTSASDLLAARTAPEERPPASDRPWRVFEPLDLDPVLRAAIATFVITGYHGATMRLVAANARMSVPGVYHHYPSKQHLLAAILDVAMTELHWRIPAARADGGTSVERFANMVEALALFHAQRRDLAFIGASEMRSFEEPNRSRIAASRTEIQRLLDAEVDAAIRDGEFATRHPRDAARAVATMCTSLPQWFRADGPTSPEQIAAEYARFAVDLMRGSG</sequence>
<evidence type="ECO:0000259" key="3">
    <source>
        <dbReference type="PROSITE" id="PS50943"/>
    </source>
</evidence>
<dbReference type="Pfam" id="PF17932">
    <property type="entry name" value="TetR_C_24"/>
    <property type="match status" value="1"/>
</dbReference>
<dbReference type="EMBL" id="JACGZW010000008">
    <property type="protein sequence ID" value="MBB1156142.1"/>
    <property type="molecule type" value="Genomic_DNA"/>
</dbReference>
<reference evidence="5 6" key="1">
    <citation type="submission" date="2020-08" db="EMBL/GenBank/DDBJ databases">
        <title>Amycolatopsis sp. nov. DR6-1 isolated from Dendrobium heterocarpum.</title>
        <authorList>
            <person name="Tedsree N."/>
            <person name="Kuncharoen N."/>
            <person name="Likhitwitayawuid K."/>
            <person name="Tanasupawat S."/>
        </authorList>
    </citation>
    <scope>NUCLEOTIDE SEQUENCE [LARGE SCALE GENOMIC DNA]</scope>
    <source>
        <strain evidence="5 6">DR6-1</strain>
    </source>
</reference>
<proteinExistence type="predicted"/>
<dbReference type="PANTHER" id="PTHR30055">
    <property type="entry name" value="HTH-TYPE TRANSCRIPTIONAL REGULATOR RUTR"/>
    <property type="match status" value="1"/>
</dbReference>
<name>A0A7W3W0L1_9PSEU</name>
<organism evidence="5 6">
    <name type="scientific">Amycolatopsis dendrobii</name>
    <dbReference type="NCBI Taxonomy" id="2760662"/>
    <lineage>
        <taxon>Bacteria</taxon>
        <taxon>Bacillati</taxon>
        <taxon>Actinomycetota</taxon>
        <taxon>Actinomycetes</taxon>
        <taxon>Pseudonocardiales</taxon>
        <taxon>Pseudonocardiaceae</taxon>
        <taxon>Amycolatopsis</taxon>
    </lineage>
</organism>
<dbReference type="PRINTS" id="PR00455">
    <property type="entry name" value="HTHTETR"/>
</dbReference>
<dbReference type="Gene3D" id="1.10.260.40">
    <property type="entry name" value="lambda repressor-like DNA-binding domains"/>
    <property type="match status" value="1"/>
</dbReference>
<dbReference type="Pfam" id="PF01381">
    <property type="entry name" value="HTH_3"/>
    <property type="match status" value="1"/>
</dbReference>
<dbReference type="Gene3D" id="1.10.357.10">
    <property type="entry name" value="Tetracycline Repressor, domain 2"/>
    <property type="match status" value="1"/>
</dbReference>
<dbReference type="SUPFAM" id="SSF48498">
    <property type="entry name" value="Tetracyclin repressor-like, C-terminal domain"/>
    <property type="match status" value="1"/>
</dbReference>
<feature type="DNA-binding region" description="H-T-H motif" evidence="2">
    <location>
        <begin position="115"/>
        <end position="134"/>
    </location>
</feature>
<evidence type="ECO:0000259" key="4">
    <source>
        <dbReference type="PROSITE" id="PS50977"/>
    </source>
</evidence>
<dbReference type="RefSeq" id="WP_182893101.1">
    <property type="nucleotide sequence ID" value="NZ_JACGZW010000008.1"/>
</dbReference>
<dbReference type="SMART" id="SM00530">
    <property type="entry name" value="HTH_XRE"/>
    <property type="match status" value="1"/>
</dbReference>
<comment type="caution">
    <text evidence="5">The sequence shown here is derived from an EMBL/GenBank/DDBJ whole genome shotgun (WGS) entry which is preliminary data.</text>
</comment>
<accession>A0A7W3W0L1</accession>
<dbReference type="GO" id="GO:0000976">
    <property type="term" value="F:transcription cis-regulatory region binding"/>
    <property type="evidence" value="ECO:0007669"/>
    <property type="project" value="TreeGrafter"/>
</dbReference>
<dbReference type="CDD" id="cd00093">
    <property type="entry name" value="HTH_XRE"/>
    <property type="match status" value="1"/>
</dbReference>
<dbReference type="GO" id="GO:0003700">
    <property type="term" value="F:DNA-binding transcription factor activity"/>
    <property type="evidence" value="ECO:0007669"/>
    <property type="project" value="TreeGrafter"/>
</dbReference>
<dbReference type="InterPro" id="IPR010982">
    <property type="entry name" value="Lambda_DNA-bd_dom_sf"/>
</dbReference>
<feature type="domain" description="HTH tetR-type" evidence="4">
    <location>
        <begin position="92"/>
        <end position="152"/>
    </location>
</feature>
<gene>
    <name evidence="5" type="ORF">H4281_23575</name>
</gene>
<protein>
    <submittedName>
        <fullName evidence="5">TetR family transcriptional regulator</fullName>
    </submittedName>
</protein>
<dbReference type="SUPFAM" id="SSF47413">
    <property type="entry name" value="lambda repressor-like DNA-binding domains"/>
    <property type="match status" value="1"/>
</dbReference>
<dbReference type="InterPro" id="IPR050109">
    <property type="entry name" value="HTH-type_TetR-like_transc_reg"/>
</dbReference>
<evidence type="ECO:0000313" key="6">
    <source>
        <dbReference type="Proteomes" id="UP000526734"/>
    </source>
</evidence>
<dbReference type="PANTHER" id="PTHR30055:SF237">
    <property type="entry name" value="TRANSCRIPTIONAL REPRESSOR MCE3R"/>
    <property type="match status" value="1"/>
</dbReference>
<feature type="domain" description="HTH cro/C1-type" evidence="3">
    <location>
        <begin position="15"/>
        <end position="69"/>
    </location>
</feature>
<dbReference type="PROSITE" id="PS50977">
    <property type="entry name" value="HTH_TETR_2"/>
    <property type="match status" value="1"/>
</dbReference>
<dbReference type="AlphaFoldDB" id="A0A7W3W0L1"/>
<dbReference type="PROSITE" id="PS50943">
    <property type="entry name" value="HTH_CROC1"/>
    <property type="match status" value="1"/>
</dbReference>
<dbReference type="InterPro" id="IPR041490">
    <property type="entry name" value="KstR2_TetR_C"/>
</dbReference>
<keyword evidence="1 2" id="KW-0238">DNA-binding</keyword>
<evidence type="ECO:0000256" key="2">
    <source>
        <dbReference type="PROSITE-ProRule" id="PRU00335"/>
    </source>
</evidence>
<dbReference type="Pfam" id="PF00440">
    <property type="entry name" value="TetR_N"/>
    <property type="match status" value="1"/>
</dbReference>
<dbReference type="SUPFAM" id="SSF46689">
    <property type="entry name" value="Homeodomain-like"/>
    <property type="match status" value="1"/>
</dbReference>
<dbReference type="InterPro" id="IPR001647">
    <property type="entry name" value="HTH_TetR"/>
</dbReference>
<evidence type="ECO:0000313" key="5">
    <source>
        <dbReference type="EMBL" id="MBB1156142.1"/>
    </source>
</evidence>
<evidence type="ECO:0000256" key="1">
    <source>
        <dbReference type="ARBA" id="ARBA00023125"/>
    </source>
</evidence>
<dbReference type="InterPro" id="IPR036271">
    <property type="entry name" value="Tet_transcr_reg_TetR-rel_C_sf"/>
</dbReference>
<dbReference type="Proteomes" id="UP000526734">
    <property type="component" value="Unassembled WGS sequence"/>
</dbReference>
<keyword evidence="6" id="KW-1185">Reference proteome</keyword>
<dbReference type="InterPro" id="IPR009057">
    <property type="entry name" value="Homeodomain-like_sf"/>
</dbReference>
<dbReference type="InterPro" id="IPR001387">
    <property type="entry name" value="Cro/C1-type_HTH"/>
</dbReference>